<dbReference type="GO" id="GO:0005829">
    <property type="term" value="C:cytosol"/>
    <property type="evidence" value="ECO:0007669"/>
    <property type="project" value="TreeGrafter"/>
</dbReference>
<feature type="domain" description="D-isomer specific 2-hydroxyacid dehydrogenase NAD-binding" evidence="5">
    <location>
        <begin position="105"/>
        <end position="276"/>
    </location>
</feature>
<dbReference type="Pfam" id="PF00389">
    <property type="entry name" value="2-Hacid_dh"/>
    <property type="match status" value="1"/>
</dbReference>
<dbReference type="PANTHER" id="PTHR10996:SF283">
    <property type="entry name" value="GLYOXYLATE_HYDROXYPYRUVATE REDUCTASE B"/>
    <property type="match status" value="1"/>
</dbReference>
<evidence type="ECO:0000259" key="4">
    <source>
        <dbReference type="Pfam" id="PF00389"/>
    </source>
</evidence>
<sequence length="301" mass="33092">MLGLIDEFRHLFAEKGVEIYCPPVKQTLSVEELKALLPHFDGWIIGDDPANLEVFQAGRKGKLKAAVKWGVGVDNVDFKAAESLGIPITNTPRMFGAEVSDIAVGYVIALARETFWIDRQVREGKWVKPSGISLGGKTVALLGFGDIGKNTAKRLLAADMRIIAYDPYFHTEEGLEAVEYSLWADRLDEADFIVLTCALTLENYHLLNAETLSQSKKGVRIVNVARGPLIDETALVNALKTGQVHSVALDVFESEPLPLDSPLREFEQCIFGSHNGSNTVDAVHRASKKAIQLLFDFLGID</sequence>
<organism evidence="6 7">
    <name type="scientific">Microcystis aeruginosa Ma_OC_H_19870700_S124</name>
    <dbReference type="NCBI Taxonomy" id="2486262"/>
    <lineage>
        <taxon>Bacteria</taxon>
        <taxon>Bacillati</taxon>
        <taxon>Cyanobacteriota</taxon>
        <taxon>Cyanophyceae</taxon>
        <taxon>Oscillatoriophycideae</taxon>
        <taxon>Chroococcales</taxon>
        <taxon>Microcystaceae</taxon>
        <taxon>Microcystis</taxon>
    </lineage>
</organism>
<accession>A0A552AFA4</accession>
<feature type="domain" description="D-isomer specific 2-hydroxyacid dehydrogenase catalytic" evidence="4">
    <location>
        <begin position="11"/>
        <end position="296"/>
    </location>
</feature>
<dbReference type="GO" id="GO:0030267">
    <property type="term" value="F:glyoxylate reductase (NADPH) activity"/>
    <property type="evidence" value="ECO:0007669"/>
    <property type="project" value="TreeGrafter"/>
</dbReference>
<dbReference type="InterPro" id="IPR006139">
    <property type="entry name" value="D-isomer_2_OHA_DH_cat_dom"/>
</dbReference>
<reference evidence="6 7" key="1">
    <citation type="submission" date="2019-01" db="EMBL/GenBank/DDBJ databases">
        <title>Coherence of Microcystis species and biogeography revealed through population genomics.</title>
        <authorList>
            <person name="Perez-Carrascal O.M."/>
            <person name="Terrat Y."/>
            <person name="Giani A."/>
            <person name="Fortin N."/>
            <person name="Tromas N."/>
            <person name="Shapiro B.J."/>
        </authorList>
    </citation>
    <scope>NUCLEOTIDE SEQUENCE [LARGE SCALE GENOMIC DNA]</scope>
    <source>
        <strain evidence="6">Ma_OC_H_19870700_S124</strain>
    </source>
</reference>
<dbReference type="InterPro" id="IPR050223">
    <property type="entry name" value="D-isomer_2-hydroxyacid_DH"/>
</dbReference>
<evidence type="ECO:0000256" key="2">
    <source>
        <dbReference type="ARBA" id="ARBA00023002"/>
    </source>
</evidence>
<dbReference type="AlphaFoldDB" id="A0A552AFA4"/>
<dbReference type="EMBL" id="SFBR01000144">
    <property type="protein sequence ID" value="TRT84124.1"/>
    <property type="molecule type" value="Genomic_DNA"/>
</dbReference>
<dbReference type="SUPFAM" id="SSF51735">
    <property type="entry name" value="NAD(P)-binding Rossmann-fold domains"/>
    <property type="match status" value="1"/>
</dbReference>
<dbReference type="Proteomes" id="UP000316280">
    <property type="component" value="Unassembled WGS sequence"/>
</dbReference>
<evidence type="ECO:0000313" key="7">
    <source>
        <dbReference type="Proteomes" id="UP000316280"/>
    </source>
</evidence>
<dbReference type="InterPro" id="IPR036291">
    <property type="entry name" value="NAD(P)-bd_dom_sf"/>
</dbReference>
<protein>
    <submittedName>
        <fullName evidence="6">Phosphoglycerate dehydrogenase</fullName>
    </submittedName>
</protein>
<comment type="similarity">
    <text evidence="1 3">Belongs to the D-isomer specific 2-hydroxyacid dehydrogenase family.</text>
</comment>
<dbReference type="Pfam" id="PF02826">
    <property type="entry name" value="2-Hacid_dh_C"/>
    <property type="match status" value="1"/>
</dbReference>
<comment type="caution">
    <text evidence="6">The sequence shown here is derived from an EMBL/GenBank/DDBJ whole genome shotgun (WGS) entry which is preliminary data.</text>
</comment>
<evidence type="ECO:0000256" key="3">
    <source>
        <dbReference type="RuleBase" id="RU003719"/>
    </source>
</evidence>
<proteinExistence type="inferred from homology"/>
<dbReference type="Gene3D" id="3.40.50.720">
    <property type="entry name" value="NAD(P)-binding Rossmann-like Domain"/>
    <property type="match status" value="2"/>
</dbReference>
<dbReference type="InterPro" id="IPR006140">
    <property type="entry name" value="D-isomer_DH_NAD-bd"/>
</dbReference>
<dbReference type="SUPFAM" id="SSF52283">
    <property type="entry name" value="Formate/glycerate dehydrogenase catalytic domain-like"/>
    <property type="match status" value="1"/>
</dbReference>
<name>A0A552AFA4_MICAE</name>
<evidence type="ECO:0000256" key="1">
    <source>
        <dbReference type="ARBA" id="ARBA00005854"/>
    </source>
</evidence>
<evidence type="ECO:0000259" key="5">
    <source>
        <dbReference type="Pfam" id="PF02826"/>
    </source>
</evidence>
<gene>
    <name evidence="6" type="ORF">EWV63_15975</name>
</gene>
<dbReference type="CDD" id="cd12172">
    <property type="entry name" value="PGDH_like_2"/>
    <property type="match status" value="1"/>
</dbReference>
<dbReference type="GO" id="GO:0016618">
    <property type="term" value="F:hydroxypyruvate reductase [NAD(P)H] activity"/>
    <property type="evidence" value="ECO:0007669"/>
    <property type="project" value="TreeGrafter"/>
</dbReference>
<dbReference type="GO" id="GO:0051287">
    <property type="term" value="F:NAD binding"/>
    <property type="evidence" value="ECO:0007669"/>
    <property type="project" value="InterPro"/>
</dbReference>
<evidence type="ECO:0000313" key="6">
    <source>
        <dbReference type="EMBL" id="TRT84124.1"/>
    </source>
</evidence>
<keyword evidence="2 3" id="KW-0560">Oxidoreductase</keyword>
<dbReference type="PANTHER" id="PTHR10996">
    <property type="entry name" value="2-HYDROXYACID DEHYDROGENASE-RELATED"/>
    <property type="match status" value="1"/>
</dbReference>